<gene>
    <name evidence="2" type="ORF">J1M35_02780</name>
</gene>
<dbReference type="Pfam" id="PF13417">
    <property type="entry name" value="GST_N_3"/>
    <property type="match status" value="1"/>
</dbReference>
<dbReference type="InterPro" id="IPR036249">
    <property type="entry name" value="Thioredoxin-like_sf"/>
</dbReference>
<dbReference type="EMBL" id="CP071796">
    <property type="protein sequence ID" value="QTD45861.1"/>
    <property type="molecule type" value="Genomic_DNA"/>
</dbReference>
<sequence>MVTTTTPALCATWTATKSRPWPGPLPLDFKGEAILTTSLTFYTHPMSRGRVARWMLEETGLPYETVLLDYGSTMKAPDYLAINPMGKVPAIRHGGAVVTEVAAIVMYLADLVPEKHLAPPVGTPERGAYYRWIAFMGPLEQLMVAKVTGQLADPKMAGYGTEADLLDTLEGAVKDRTHLAGAHFTAADLLVSAYIGWYLQFKLLPARPAFARFAELHSQRPAAQRANQIDDALLPAQAPGAA</sequence>
<dbReference type="SFLD" id="SFLDG00358">
    <property type="entry name" value="Main_(cytGST)"/>
    <property type="match status" value="1"/>
</dbReference>
<dbReference type="InterPro" id="IPR040079">
    <property type="entry name" value="Glutathione_S-Trfase"/>
</dbReference>
<evidence type="ECO:0000259" key="1">
    <source>
        <dbReference type="PROSITE" id="PS50404"/>
    </source>
</evidence>
<dbReference type="Gene3D" id="3.40.30.10">
    <property type="entry name" value="Glutaredoxin"/>
    <property type="match status" value="1"/>
</dbReference>
<accession>A0A975CHE4</accession>
<reference evidence="2" key="1">
    <citation type="submission" date="2021-03" db="EMBL/GenBank/DDBJ databases">
        <title>Ottowia sp. 27C isolated from the cloaca of a Giant Asian pond turtle (Heosemys grandis).</title>
        <authorList>
            <person name="Spergser J."/>
            <person name="Busse H.-J."/>
        </authorList>
    </citation>
    <scope>NUCLEOTIDE SEQUENCE</scope>
    <source>
        <strain evidence="2">27C</strain>
    </source>
</reference>
<dbReference type="CDD" id="cd03046">
    <property type="entry name" value="GST_N_GTT1_like"/>
    <property type="match status" value="1"/>
</dbReference>
<dbReference type="KEGG" id="otd:J1M35_02780"/>
<dbReference type="CDD" id="cd03207">
    <property type="entry name" value="GST_C_8"/>
    <property type="match status" value="1"/>
</dbReference>
<dbReference type="PANTHER" id="PTHR44051:SF21">
    <property type="entry name" value="GLUTATHIONE S-TRANSFERASE FAMILY PROTEIN"/>
    <property type="match status" value="1"/>
</dbReference>
<dbReference type="PROSITE" id="PS50404">
    <property type="entry name" value="GST_NTER"/>
    <property type="match status" value="1"/>
</dbReference>
<name>A0A975CHE4_9BURK</name>
<dbReference type="SFLD" id="SFLDS00019">
    <property type="entry name" value="Glutathione_Transferase_(cytos"/>
    <property type="match status" value="1"/>
</dbReference>
<dbReference type="InterPro" id="IPR004045">
    <property type="entry name" value="Glutathione_S-Trfase_N"/>
</dbReference>
<dbReference type="SUPFAM" id="SSF52833">
    <property type="entry name" value="Thioredoxin-like"/>
    <property type="match status" value="1"/>
</dbReference>
<protein>
    <submittedName>
        <fullName evidence="2">Glutathione S-transferase family protein</fullName>
    </submittedName>
</protein>
<organism evidence="2 3">
    <name type="scientific">Ottowia testudinis</name>
    <dbReference type="NCBI Taxonomy" id="2816950"/>
    <lineage>
        <taxon>Bacteria</taxon>
        <taxon>Pseudomonadati</taxon>
        <taxon>Pseudomonadota</taxon>
        <taxon>Betaproteobacteria</taxon>
        <taxon>Burkholderiales</taxon>
        <taxon>Comamonadaceae</taxon>
        <taxon>Ottowia</taxon>
    </lineage>
</organism>
<evidence type="ECO:0000313" key="2">
    <source>
        <dbReference type="EMBL" id="QTD45861.1"/>
    </source>
</evidence>
<evidence type="ECO:0000313" key="3">
    <source>
        <dbReference type="Proteomes" id="UP000663903"/>
    </source>
</evidence>
<proteinExistence type="predicted"/>
<feature type="domain" description="GST N-terminal" evidence="1">
    <location>
        <begin position="37"/>
        <end position="116"/>
    </location>
</feature>
<dbReference type="Gene3D" id="1.20.1050.10">
    <property type="match status" value="1"/>
</dbReference>
<dbReference type="InterPro" id="IPR036282">
    <property type="entry name" value="Glutathione-S-Trfase_C_sf"/>
</dbReference>
<dbReference type="AlphaFoldDB" id="A0A975CHE4"/>
<dbReference type="Proteomes" id="UP000663903">
    <property type="component" value="Chromosome"/>
</dbReference>
<dbReference type="SUPFAM" id="SSF47616">
    <property type="entry name" value="GST C-terminal domain-like"/>
    <property type="match status" value="1"/>
</dbReference>
<dbReference type="SFLD" id="SFLDG01150">
    <property type="entry name" value="Main.1:_Beta-like"/>
    <property type="match status" value="1"/>
</dbReference>
<dbReference type="PANTHER" id="PTHR44051">
    <property type="entry name" value="GLUTATHIONE S-TRANSFERASE-RELATED"/>
    <property type="match status" value="1"/>
</dbReference>
<keyword evidence="3" id="KW-1185">Reference proteome</keyword>